<dbReference type="AlphaFoldDB" id="A0A6B2KTV6"/>
<organism evidence="1 2">
    <name type="scientific">Crenobacter caeni</name>
    <dbReference type="NCBI Taxonomy" id="2705474"/>
    <lineage>
        <taxon>Bacteria</taxon>
        <taxon>Pseudomonadati</taxon>
        <taxon>Pseudomonadota</taxon>
        <taxon>Betaproteobacteria</taxon>
        <taxon>Neisseriales</taxon>
        <taxon>Neisseriaceae</taxon>
        <taxon>Crenobacter</taxon>
    </lineage>
</organism>
<keyword evidence="2" id="KW-1185">Reference proteome</keyword>
<accession>A0A6B2KTV6</accession>
<proteinExistence type="predicted"/>
<comment type="caution">
    <text evidence="1">The sequence shown here is derived from an EMBL/GenBank/DDBJ whole genome shotgun (WGS) entry which is preliminary data.</text>
</comment>
<gene>
    <name evidence="1" type="ORF">GZH52_11610</name>
</gene>
<dbReference type="Gene3D" id="3.30.2020.40">
    <property type="entry name" value="Uncharacterised protein PF10387, DUF2442"/>
    <property type="match status" value="1"/>
</dbReference>
<dbReference type="EMBL" id="JAAGAA010000010">
    <property type="protein sequence ID" value="NDV13429.1"/>
    <property type="molecule type" value="Genomic_DNA"/>
</dbReference>
<sequence>MAQTVSVVRENDFVTISKGNAPAIRYPSALLPCLATATPEQFNDYRVCGHRIHWDQIGFSLLFAEGVGA</sequence>
<evidence type="ECO:0000313" key="1">
    <source>
        <dbReference type="EMBL" id="NDV13429.1"/>
    </source>
</evidence>
<protein>
    <submittedName>
        <fullName evidence="1">DUF2442 domain-containing protein</fullName>
    </submittedName>
</protein>
<reference evidence="1 2" key="1">
    <citation type="submission" date="2020-02" db="EMBL/GenBank/DDBJ databases">
        <authorList>
            <person name="Yang Z."/>
        </authorList>
    </citation>
    <scope>NUCLEOTIDE SEQUENCE [LARGE SCALE GENOMIC DNA]</scope>
    <source>
        <strain evidence="1 2">HX-7-9</strain>
    </source>
</reference>
<dbReference type="Proteomes" id="UP000482578">
    <property type="component" value="Unassembled WGS sequence"/>
</dbReference>
<dbReference type="RefSeq" id="WP_163316626.1">
    <property type="nucleotide sequence ID" value="NZ_JAAGAA010000010.1"/>
</dbReference>
<evidence type="ECO:0000313" key="2">
    <source>
        <dbReference type="Proteomes" id="UP000482578"/>
    </source>
</evidence>
<name>A0A6B2KTV6_9NEIS</name>